<dbReference type="GO" id="GO:0050661">
    <property type="term" value="F:NADP binding"/>
    <property type="evidence" value="ECO:0007669"/>
    <property type="project" value="InterPro"/>
</dbReference>
<keyword evidence="4" id="KW-0521">NADP</keyword>
<evidence type="ECO:0000256" key="2">
    <source>
        <dbReference type="ARBA" id="ARBA00022630"/>
    </source>
</evidence>
<evidence type="ECO:0000256" key="3">
    <source>
        <dbReference type="ARBA" id="ARBA00022643"/>
    </source>
</evidence>
<dbReference type="GO" id="GO:0003959">
    <property type="term" value="F:NADPH dehydrogenase activity"/>
    <property type="evidence" value="ECO:0007669"/>
    <property type="project" value="UniProtKB-EC"/>
</dbReference>
<dbReference type="InterPro" id="IPR001155">
    <property type="entry name" value="OxRdtase_FMN_N"/>
</dbReference>
<evidence type="ECO:0000259" key="6">
    <source>
        <dbReference type="Pfam" id="PF00724"/>
    </source>
</evidence>
<dbReference type="AlphaFoldDB" id="A0A398D6N4"/>
<reference evidence="7 8" key="1">
    <citation type="submission" date="2018-09" db="EMBL/GenBank/DDBJ databases">
        <title>Discovery and Ecogenomic Context for Candidatus Cryosericales, a Global Caldiserica Order Active in Thawing Permafrost.</title>
        <authorList>
            <person name="Martinez M.A."/>
            <person name="Woodcroft B.J."/>
            <person name="Ignacio Espinoza J.C."/>
            <person name="Zayed A."/>
            <person name="Singleton C.M."/>
            <person name="Boyd J."/>
            <person name="Li Y.-F."/>
            <person name="Purvine S."/>
            <person name="Maughan H."/>
            <person name="Hodgkins S.B."/>
            <person name="Anderson D."/>
            <person name="Sederholm M."/>
            <person name="Temperton B."/>
            <person name="Saleska S.R."/>
            <person name="Tyson G.W."/>
            <person name="Rich V.I."/>
        </authorList>
    </citation>
    <scope>NUCLEOTIDE SEQUENCE [LARGE SCALE GENOMIC DNA]</scope>
    <source>
        <strain evidence="7 8">SMC6</strain>
    </source>
</reference>
<comment type="cofactor">
    <cofactor evidence="1">
        <name>FMN</name>
        <dbReference type="ChEBI" id="CHEBI:58210"/>
    </cofactor>
</comment>
<dbReference type="InterPro" id="IPR044152">
    <property type="entry name" value="YqjM-like"/>
</dbReference>
<evidence type="ECO:0000313" key="8">
    <source>
        <dbReference type="Proteomes" id="UP000266260"/>
    </source>
</evidence>
<evidence type="ECO:0000256" key="4">
    <source>
        <dbReference type="ARBA" id="ARBA00022857"/>
    </source>
</evidence>
<proteinExistence type="predicted"/>
<dbReference type="PANTHER" id="PTHR43303">
    <property type="entry name" value="NADPH DEHYDROGENASE C23G7.10C-RELATED"/>
    <property type="match status" value="1"/>
</dbReference>
<dbReference type="RefSeq" id="WP_119175850.1">
    <property type="nucleotide sequence ID" value="NZ_QXIT01000149.1"/>
</dbReference>
<keyword evidence="2" id="KW-0285">Flavoprotein</keyword>
<dbReference type="PANTHER" id="PTHR43303:SF4">
    <property type="entry name" value="NADPH DEHYDROGENASE C23G7.10C-RELATED"/>
    <property type="match status" value="1"/>
</dbReference>
<dbReference type="Pfam" id="PF00724">
    <property type="entry name" value="Oxidored_FMN"/>
    <property type="match status" value="1"/>
</dbReference>
<dbReference type="EMBL" id="QXIT01000149">
    <property type="protein sequence ID" value="RIE06754.1"/>
    <property type="molecule type" value="Genomic_DNA"/>
</dbReference>
<evidence type="ECO:0000256" key="1">
    <source>
        <dbReference type="ARBA" id="ARBA00001917"/>
    </source>
</evidence>
<evidence type="ECO:0000313" key="7">
    <source>
        <dbReference type="EMBL" id="RIE06754.1"/>
    </source>
</evidence>
<dbReference type="CDD" id="cd02932">
    <property type="entry name" value="OYE_YqiM_FMN"/>
    <property type="match status" value="1"/>
</dbReference>
<comment type="caution">
    <text evidence="7">The sequence shown here is derived from an EMBL/GenBank/DDBJ whole genome shotgun (WGS) entry which is preliminary data.</text>
</comment>
<dbReference type="SUPFAM" id="SSF51395">
    <property type="entry name" value="FMN-linked oxidoreductases"/>
    <property type="match status" value="1"/>
</dbReference>
<keyword evidence="8" id="KW-1185">Reference proteome</keyword>
<dbReference type="InterPro" id="IPR013785">
    <property type="entry name" value="Aldolase_TIM"/>
</dbReference>
<organism evidence="7 8">
    <name type="scientific">Candidatus Cryosericum odellii</name>
    <dbReference type="NCBI Taxonomy" id="2290917"/>
    <lineage>
        <taxon>Bacteria</taxon>
        <taxon>Pseudomonadati</taxon>
        <taxon>Caldisericota/Cryosericota group</taxon>
        <taxon>Candidatus Cryosericota</taxon>
        <taxon>Candidatus Cryosericia</taxon>
        <taxon>Candidatus Cryosericales</taxon>
        <taxon>Candidatus Cryosericaceae</taxon>
        <taxon>Candidatus Cryosericum</taxon>
    </lineage>
</organism>
<dbReference type="Gene3D" id="3.20.20.70">
    <property type="entry name" value="Aldolase class I"/>
    <property type="match status" value="1"/>
</dbReference>
<sequence length="339" mass="37432">MKLFEEYKVKGMTLKNRIVMPPMCMYQATSDGFPSSFHLCHYASRALGGVGLIIVEATGVAPEGRLTDNDLGIWNDEQIPGLKRIVDACHANGAKIALQINHAGRKSTSSARQPFAPSAVRFSSDYRMPEELTKTQIGEIVAAFKAAAGRANTAGFDALEIHAAHGYLVHEFLSPITNRRTDEYGGSLENRVRFLKEILAAVRPVWPEEKPLWIRVSARDYQEGGIDGEMMVQIVNMIKSSIDLVHVSSGGLLPIEINDYPGYQVPLSEKIRRECGKPTIAVGLITNDEMVEEILQNGRADLVAMGREVLRNPYWTINAATKHGIAGYVPESYKRAHNV</sequence>
<dbReference type="NCBIfam" id="NF010047">
    <property type="entry name" value="PRK13523.1"/>
    <property type="match status" value="1"/>
</dbReference>
<name>A0A398D6N4_9BACT</name>
<keyword evidence="5 7" id="KW-0560">Oxidoreductase</keyword>
<keyword evidence="3" id="KW-0288">FMN</keyword>
<protein>
    <submittedName>
        <fullName evidence="7">NADPH dehydrogenase NamA</fullName>
        <ecNumber evidence="7">1.6.99.1</ecNumber>
    </submittedName>
</protein>
<accession>A0A398D6N4</accession>
<dbReference type="Proteomes" id="UP000266260">
    <property type="component" value="Unassembled WGS sequence"/>
</dbReference>
<dbReference type="EC" id="1.6.99.1" evidence="7"/>
<feature type="domain" description="NADH:flavin oxidoreductase/NADH oxidase N-terminal" evidence="6">
    <location>
        <begin position="2"/>
        <end position="320"/>
    </location>
</feature>
<evidence type="ECO:0000256" key="5">
    <source>
        <dbReference type="ARBA" id="ARBA00023002"/>
    </source>
</evidence>
<dbReference type="GO" id="GO:0010181">
    <property type="term" value="F:FMN binding"/>
    <property type="evidence" value="ECO:0007669"/>
    <property type="project" value="InterPro"/>
</dbReference>
<gene>
    <name evidence="7" type="primary">namA</name>
    <name evidence="7" type="ORF">SMC6_08505</name>
</gene>